<reference evidence="3" key="1">
    <citation type="submission" date="2022-01" db="EMBL/GenBank/DDBJ databases">
        <title>Whole genome-based taxonomy of the Shewanellaceae.</title>
        <authorList>
            <person name="Martin-Rodriguez A.J."/>
        </authorList>
    </citation>
    <scope>NUCLEOTIDE SEQUENCE</scope>
    <source>
        <strain evidence="3">DSM 16422</strain>
    </source>
</reference>
<gene>
    <name evidence="3" type="ORF">L2672_01270</name>
</gene>
<dbReference type="PANTHER" id="PTHR46825">
    <property type="entry name" value="D-ALANYL-D-ALANINE-CARBOXYPEPTIDASE/ENDOPEPTIDASE AMPH"/>
    <property type="match status" value="1"/>
</dbReference>
<name>A0A9X2CGW0_9GAMM</name>
<comment type="caution">
    <text evidence="3">The sequence shown here is derived from an EMBL/GenBank/DDBJ whole genome shotgun (WGS) entry which is preliminary data.</text>
</comment>
<dbReference type="RefSeq" id="WP_248994018.1">
    <property type="nucleotide sequence ID" value="NZ_JAKIKP010000001.1"/>
</dbReference>
<dbReference type="InterPro" id="IPR001466">
    <property type="entry name" value="Beta-lactam-related"/>
</dbReference>
<proteinExistence type="predicted"/>
<feature type="domain" description="Beta-lactamase-related" evidence="2">
    <location>
        <begin position="85"/>
        <end position="340"/>
    </location>
</feature>
<dbReference type="Gene3D" id="3.40.710.10">
    <property type="entry name" value="DD-peptidase/beta-lactamase superfamily"/>
    <property type="match status" value="1"/>
</dbReference>
<evidence type="ECO:0000313" key="3">
    <source>
        <dbReference type="EMBL" id="MCL1141332.1"/>
    </source>
</evidence>
<protein>
    <submittedName>
        <fullName evidence="3">Beta-lactamase family protein</fullName>
    </submittedName>
</protein>
<dbReference type="EMBL" id="JAKIKP010000001">
    <property type="protein sequence ID" value="MCL1141332.1"/>
    <property type="molecule type" value="Genomic_DNA"/>
</dbReference>
<sequence>MFNIMATVQTLLLVCLVSFCTQAFAEADNLQVEINMHPNSKTPINQLHQQIEQHIQHAETAQKRPFEGVILIDRPQDFVYQLNRSQPEKSNKHQINNQYVLGSLSKTVTAILMLQAVEHKKIALDDPANVYLETHIDNSVTIAHLLSHTSGIQPLKNNDPQLQFPAGSQFSYSNYGYHLLGKILAKINNKPYEELVSEFAQQQQLALSANTGSTAQLAQQGKLVQGYNEQDRQRQLSELDIDTGMLAFGALQADAKSINKLQHLLHSQKLFTPALYQKMTTAYGTRNHRWGPTGYGFGLQINNQQQLTEYSHSGYIQGYISTMIYYPKQQLSVVILENTSWELDDMSRVFGLHDEIRTRIRELIQQQAE</sequence>
<keyword evidence="4" id="KW-1185">Reference proteome</keyword>
<evidence type="ECO:0000313" key="4">
    <source>
        <dbReference type="Proteomes" id="UP001139333"/>
    </source>
</evidence>
<dbReference type="SUPFAM" id="SSF56601">
    <property type="entry name" value="beta-lactamase/transpeptidase-like"/>
    <property type="match status" value="1"/>
</dbReference>
<dbReference type="Proteomes" id="UP001139333">
    <property type="component" value="Unassembled WGS sequence"/>
</dbReference>
<dbReference type="InterPro" id="IPR050491">
    <property type="entry name" value="AmpC-like"/>
</dbReference>
<dbReference type="AlphaFoldDB" id="A0A9X2CGW0"/>
<dbReference type="InterPro" id="IPR012338">
    <property type="entry name" value="Beta-lactam/transpept-like"/>
</dbReference>
<feature type="chain" id="PRO_5040818474" evidence="1">
    <location>
        <begin position="26"/>
        <end position="369"/>
    </location>
</feature>
<evidence type="ECO:0000256" key="1">
    <source>
        <dbReference type="SAM" id="SignalP"/>
    </source>
</evidence>
<dbReference type="Pfam" id="PF00144">
    <property type="entry name" value="Beta-lactamase"/>
    <property type="match status" value="1"/>
</dbReference>
<keyword evidence="1" id="KW-0732">Signal</keyword>
<dbReference type="PANTHER" id="PTHR46825:SF9">
    <property type="entry name" value="BETA-LACTAMASE-RELATED DOMAIN-CONTAINING PROTEIN"/>
    <property type="match status" value="1"/>
</dbReference>
<evidence type="ECO:0000259" key="2">
    <source>
        <dbReference type="Pfam" id="PF00144"/>
    </source>
</evidence>
<feature type="signal peptide" evidence="1">
    <location>
        <begin position="1"/>
        <end position="25"/>
    </location>
</feature>
<accession>A0A9X2CGW0</accession>
<organism evidence="3 4">
    <name type="scientific">Shewanella gaetbuli</name>
    <dbReference type="NCBI Taxonomy" id="220752"/>
    <lineage>
        <taxon>Bacteria</taxon>
        <taxon>Pseudomonadati</taxon>
        <taxon>Pseudomonadota</taxon>
        <taxon>Gammaproteobacteria</taxon>
        <taxon>Alteromonadales</taxon>
        <taxon>Shewanellaceae</taxon>
        <taxon>Shewanella</taxon>
    </lineage>
</organism>